<dbReference type="AlphaFoldDB" id="A0A0A2EZH6"/>
<dbReference type="InterPro" id="IPR011138">
    <property type="entry name" value="Cytochrome_b-558"/>
</dbReference>
<protein>
    <submittedName>
        <fullName evidence="2">Succinate dehydrogenase</fullName>
    </submittedName>
</protein>
<reference evidence="2 3" key="1">
    <citation type="submission" date="2014-08" db="EMBL/GenBank/DDBJ databases">
        <title>Porphyromonas cangingivalis strain:COT-109_OH1386 Genome sequencing.</title>
        <authorList>
            <person name="Wallis C."/>
            <person name="Deusch O."/>
            <person name="O'Flynn C."/>
            <person name="Davis I."/>
            <person name="Jospin G."/>
            <person name="Darling A.E."/>
            <person name="Coil D.A."/>
            <person name="Alexiev A."/>
            <person name="Horsfall A."/>
            <person name="Kirkwood N."/>
            <person name="Harris S."/>
            <person name="Eisen J.A."/>
        </authorList>
    </citation>
    <scope>NUCLEOTIDE SEQUENCE [LARGE SCALE GENOMIC DNA]</scope>
    <source>
        <strain evidence="3">COT-109 OH1386</strain>
    </source>
</reference>
<dbReference type="OrthoDB" id="9802842at2"/>
<evidence type="ECO:0000313" key="3">
    <source>
        <dbReference type="Proteomes" id="UP000030125"/>
    </source>
</evidence>
<dbReference type="EMBL" id="JQJD01000024">
    <property type="protein sequence ID" value="KGN81689.1"/>
    <property type="molecule type" value="Genomic_DNA"/>
</dbReference>
<dbReference type="InterPro" id="IPR034804">
    <property type="entry name" value="SQR/QFR_C/D"/>
</dbReference>
<feature type="transmembrane region" description="Helical" evidence="1">
    <location>
        <begin position="12"/>
        <end position="37"/>
    </location>
</feature>
<dbReference type="NCBIfam" id="TIGR02046">
    <property type="entry name" value="sdhC_b558_fam"/>
    <property type="match status" value="1"/>
</dbReference>
<feature type="transmembrane region" description="Helical" evidence="1">
    <location>
        <begin position="99"/>
        <end position="119"/>
    </location>
</feature>
<keyword evidence="3" id="KW-1185">Reference proteome</keyword>
<dbReference type="CDD" id="cd03498">
    <property type="entry name" value="SQR_TypeB_2_TM"/>
    <property type="match status" value="1"/>
</dbReference>
<name>A0A0A2EZH6_PORCN</name>
<gene>
    <name evidence="2" type="ORF">HQ35_03905</name>
</gene>
<feature type="transmembrane region" description="Helical" evidence="1">
    <location>
        <begin position="139"/>
        <end position="165"/>
    </location>
</feature>
<dbReference type="RefSeq" id="WP_036851228.1">
    <property type="nucleotide sequence ID" value="NZ_JQJD01000024.1"/>
</dbReference>
<keyword evidence="1" id="KW-1133">Transmembrane helix</keyword>
<keyword evidence="1" id="KW-0812">Transmembrane</keyword>
<proteinExistence type="predicted"/>
<dbReference type="Gene3D" id="1.20.1300.10">
    <property type="entry name" value="Fumarate reductase/succinate dehydrogenase, transmembrane subunit"/>
    <property type="match status" value="1"/>
</dbReference>
<dbReference type="eggNOG" id="ENOG502Z7RU">
    <property type="taxonomic scope" value="Bacteria"/>
</dbReference>
<organism evidence="2 3">
    <name type="scientific">Porphyromonas cangingivalis</name>
    <dbReference type="NCBI Taxonomy" id="36874"/>
    <lineage>
        <taxon>Bacteria</taxon>
        <taxon>Pseudomonadati</taxon>
        <taxon>Bacteroidota</taxon>
        <taxon>Bacteroidia</taxon>
        <taxon>Bacteroidales</taxon>
        <taxon>Porphyromonadaceae</taxon>
        <taxon>Porphyromonas</taxon>
    </lineage>
</organism>
<feature type="transmembrane region" description="Helical" evidence="1">
    <location>
        <begin position="57"/>
        <end position="78"/>
    </location>
</feature>
<dbReference type="GO" id="GO:0016020">
    <property type="term" value="C:membrane"/>
    <property type="evidence" value="ECO:0007669"/>
    <property type="project" value="InterPro"/>
</dbReference>
<sequence length="231" mass="26044">MWLFNSSIGKKFIMSLSGFFLVFFLLFHGTMNLVAVFSESGYNAIADFLGTNAVVQFMIPVLALGFILHIVYATVLTVQNRRARGNDRYAKSANMGVQWASKNMFILGVVVLGALGWHLSHFWAKMQLVEWMGDKPEAGFTLIQVAFSSPLIVVGYLVWFVAIWFHLTHGFWSMFQSIGFSNDIWYKRLKGLGMVVSTIICLMFTFVAVAFYLQSIGVWDSVGHIWTLGAH</sequence>
<comment type="caution">
    <text evidence="2">The sequence shown here is derived from an EMBL/GenBank/DDBJ whole genome shotgun (WGS) entry which is preliminary data.</text>
</comment>
<feature type="transmembrane region" description="Helical" evidence="1">
    <location>
        <begin position="192"/>
        <end position="213"/>
    </location>
</feature>
<evidence type="ECO:0000256" key="1">
    <source>
        <dbReference type="SAM" id="Phobius"/>
    </source>
</evidence>
<evidence type="ECO:0000313" key="2">
    <source>
        <dbReference type="EMBL" id="KGN81689.1"/>
    </source>
</evidence>
<keyword evidence="1" id="KW-0472">Membrane</keyword>
<dbReference type="STRING" id="36874.HQ34_03525"/>
<accession>A0A0A2EZH6</accession>
<dbReference type="Proteomes" id="UP000030125">
    <property type="component" value="Unassembled WGS sequence"/>
</dbReference>
<dbReference type="SUPFAM" id="SSF81343">
    <property type="entry name" value="Fumarate reductase respiratory complex transmembrane subunits"/>
    <property type="match status" value="1"/>
</dbReference>